<gene>
    <name evidence="2" type="ORF">CWC39_00950</name>
</gene>
<name>A0A364VE64_9CORY</name>
<dbReference type="RefSeq" id="WP_112768653.1">
    <property type="nucleotide sequence ID" value="NZ_CP063191.1"/>
</dbReference>
<protein>
    <submittedName>
        <fullName evidence="2">Uncharacterized protein</fullName>
    </submittedName>
</protein>
<feature type="transmembrane region" description="Helical" evidence="1">
    <location>
        <begin position="55"/>
        <end position="73"/>
    </location>
</feature>
<feature type="transmembrane region" description="Helical" evidence="1">
    <location>
        <begin position="80"/>
        <end position="104"/>
    </location>
</feature>
<dbReference type="Proteomes" id="UP000251047">
    <property type="component" value="Unassembled WGS sequence"/>
</dbReference>
<keyword evidence="1" id="KW-0812">Transmembrane</keyword>
<keyword evidence="1" id="KW-0472">Membrane</keyword>
<proteinExistence type="predicted"/>
<dbReference type="OrthoDB" id="4427924at2"/>
<accession>A0A364VE64</accession>
<sequence>MHGRERWSPGIPSNVSRLIILALAIQAVIRGFDYLLGDRTTTTSALAVAEEALPLPVWGAIFIVGGSLVLVGLRVRRAGWIVSGSVWLFAAYGAVGWSLVLRIFEQATSWGLFWGVFSHPHLTLQWASQSAEAFPLDGWRVPSSFFAAMVMWAAIGWGTQISSRAWEVTHGSDHRAAS</sequence>
<dbReference type="EMBL" id="PHQP01000003">
    <property type="protein sequence ID" value="RAV34937.1"/>
    <property type="molecule type" value="Genomic_DNA"/>
</dbReference>
<dbReference type="AlphaFoldDB" id="A0A364VE64"/>
<reference evidence="2 3" key="1">
    <citation type="journal article" date="2018" name="Syst. Appl. Microbiol.">
        <title>Corynebacterium heidelbergense sp. nov., isolated from the preen glands of Egyptian geese (Alopochen aegyptiacus).</title>
        <authorList>
            <person name="Braun M.S."/>
            <person name="Wang E."/>
            <person name="Zimmermann S."/>
            <person name="Wink M."/>
        </authorList>
    </citation>
    <scope>NUCLEOTIDE SEQUENCE [LARGE SCALE GENOMIC DNA]</scope>
    <source>
        <strain evidence="2 3">DSM 104638</strain>
    </source>
</reference>
<organism evidence="2 3">
    <name type="scientific">Corynebacterium heidelbergense</name>
    <dbReference type="NCBI Taxonomy" id="2055947"/>
    <lineage>
        <taxon>Bacteria</taxon>
        <taxon>Bacillati</taxon>
        <taxon>Actinomycetota</taxon>
        <taxon>Actinomycetes</taxon>
        <taxon>Mycobacteriales</taxon>
        <taxon>Corynebacteriaceae</taxon>
        <taxon>Corynebacterium</taxon>
    </lineage>
</organism>
<evidence type="ECO:0000313" key="2">
    <source>
        <dbReference type="EMBL" id="RAV34937.1"/>
    </source>
</evidence>
<keyword evidence="1" id="KW-1133">Transmembrane helix</keyword>
<comment type="caution">
    <text evidence="2">The sequence shown here is derived from an EMBL/GenBank/DDBJ whole genome shotgun (WGS) entry which is preliminary data.</text>
</comment>
<evidence type="ECO:0000313" key="3">
    <source>
        <dbReference type="Proteomes" id="UP000251047"/>
    </source>
</evidence>
<evidence type="ECO:0000256" key="1">
    <source>
        <dbReference type="SAM" id="Phobius"/>
    </source>
</evidence>